<proteinExistence type="predicted"/>
<dbReference type="Proteomes" id="UP001289374">
    <property type="component" value="Unassembled WGS sequence"/>
</dbReference>
<accession>A0AAE1T4G6</accession>
<sequence>MGSAQLVGSLVANCWLARSKRGVGLCCSSEGLGFLALRVEGIASGWFHRAAKTSPSLQWKDNKPGHEKFSTSLHLCAADNVLGDEGSPGSAGRNSKKLYDHPLVMHHVYVHAYWVTVSQQYQVRELLLGVLCCVTNVMDEIYERSDEELMEQVYRSLEKQNAAST</sequence>
<reference evidence="1" key="1">
    <citation type="submission" date="2020-06" db="EMBL/GenBank/DDBJ databases">
        <authorList>
            <person name="Li T."/>
            <person name="Hu X."/>
            <person name="Zhang T."/>
            <person name="Song X."/>
            <person name="Zhang H."/>
            <person name="Dai N."/>
            <person name="Sheng W."/>
            <person name="Hou X."/>
            <person name="Wei L."/>
        </authorList>
    </citation>
    <scope>NUCLEOTIDE SEQUENCE</scope>
    <source>
        <strain evidence="1">K16</strain>
        <tissue evidence="1">Leaf</tissue>
    </source>
</reference>
<reference evidence="1" key="2">
    <citation type="journal article" date="2024" name="Plant">
        <title>Genomic evolution and insights into agronomic trait innovations of Sesamum species.</title>
        <authorList>
            <person name="Miao H."/>
            <person name="Wang L."/>
            <person name="Qu L."/>
            <person name="Liu H."/>
            <person name="Sun Y."/>
            <person name="Le M."/>
            <person name="Wang Q."/>
            <person name="Wei S."/>
            <person name="Zheng Y."/>
            <person name="Lin W."/>
            <person name="Duan Y."/>
            <person name="Cao H."/>
            <person name="Xiong S."/>
            <person name="Wang X."/>
            <person name="Wei L."/>
            <person name="Li C."/>
            <person name="Ma Q."/>
            <person name="Ju M."/>
            <person name="Zhao R."/>
            <person name="Li G."/>
            <person name="Mu C."/>
            <person name="Tian Q."/>
            <person name="Mei H."/>
            <person name="Zhang T."/>
            <person name="Gao T."/>
            <person name="Zhang H."/>
        </authorList>
    </citation>
    <scope>NUCLEOTIDE SEQUENCE</scope>
    <source>
        <strain evidence="1">K16</strain>
    </source>
</reference>
<comment type="caution">
    <text evidence="1">The sequence shown here is derived from an EMBL/GenBank/DDBJ whole genome shotgun (WGS) entry which is preliminary data.</text>
</comment>
<dbReference type="AlphaFoldDB" id="A0AAE1T4G6"/>
<evidence type="ECO:0000313" key="2">
    <source>
        <dbReference type="Proteomes" id="UP001289374"/>
    </source>
</evidence>
<evidence type="ECO:0000313" key="1">
    <source>
        <dbReference type="EMBL" id="KAK4381290.1"/>
    </source>
</evidence>
<dbReference type="EMBL" id="JACGWL010000910">
    <property type="protein sequence ID" value="KAK4381290.1"/>
    <property type="molecule type" value="Genomic_DNA"/>
</dbReference>
<name>A0AAE1T4G6_9LAMI</name>
<gene>
    <name evidence="1" type="ORF">Sango_2980500</name>
</gene>
<organism evidence="1 2">
    <name type="scientific">Sesamum angolense</name>
    <dbReference type="NCBI Taxonomy" id="2727404"/>
    <lineage>
        <taxon>Eukaryota</taxon>
        <taxon>Viridiplantae</taxon>
        <taxon>Streptophyta</taxon>
        <taxon>Embryophyta</taxon>
        <taxon>Tracheophyta</taxon>
        <taxon>Spermatophyta</taxon>
        <taxon>Magnoliopsida</taxon>
        <taxon>eudicotyledons</taxon>
        <taxon>Gunneridae</taxon>
        <taxon>Pentapetalae</taxon>
        <taxon>asterids</taxon>
        <taxon>lamiids</taxon>
        <taxon>Lamiales</taxon>
        <taxon>Pedaliaceae</taxon>
        <taxon>Sesamum</taxon>
    </lineage>
</organism>
<protein>
    <submittedName>
        <fullName evidence="1">Uncharacterized protein</fullName>
    </submittedName>
</protein>
<keyword evidence="2" id="KW-1185">Reference proteome</keyword>